<keyword evidence="2" id="KW-0880">Kelch repeat</keyword>
<dbReference type="Gene3D" id="2.120.10.80">
    <property type="entry name" value="Kelch-type beta propeller"/>
    <property type="match status" value="2"/>
</dbReference>
<comment type="subcellular location">
    <subcellularLocation>
        <location evidence="1">Cytoplasm</location>
    </subcellularLocation>
</comment>
<proteinExistence type="predicted"/>
<feature type="region of interest" description="Disordered" evidence="7">
    <location>
        <begin position="1601"/>
        <end position="1666"/>
    </location>
</feature>
<evidence type="ECO:0000256" key="7">
    <source>
        <dbReference type="SAM" id="MobiDB-lite"/>
    </source>
</evidence>
<keyword evidence="4" id="KW-0677">Repeat</keyword>
<dbReference type="Pfam" id="PF24681">
    <property type="entry name" value="Kelch_KLHDC2_KLHL20_DRC7"/>
    <property type="match status" value="1"/>
</dbReference>
<dbReference type="PANTHER" id="PTHR46093:SF18">
    <property type="entry name" value="FIBRONECTIN TYPE-III DOMAIN-CONTAINING PROTEIN"/>
    <property type="match status" value="1"/>
</dbReference>
<feature type="coiled-coil region" evidence="6">
    <location>
        <begin position="1020"/>
        <end position="1061"/>
    </location>
</feature>
<evidence type="ECO:0000256" key="2">
    <source>
        <dbReference type="ARBA" id="ARBA00022441"/>
    </source>
</evidence>
<dbReference type="EMBL" id="CAJMWQ010001505">
    <property type="protein sequence ID" value="CAE6453896.1"/>
    <property type="molecule type" value="Genomic_DNA"/>
</dbReference>
<feature type="compositionally biased region" description="Polar residues" evidence="7">
    <location>
        <begin position="822"/>
        <end position="831"/>
    </location>
</feature>
<evidence type="ECO:0000256" key="1">
    <source>
        <dbReference type="ARBA" id="ARBA00004496"/>
    </source>
</evidence>
<dbReference type="InterPro" id="IPR015915">
    <property type="entry name" value="Kelch-typ_b-propeller"/>
</dbReference>
<evidence type="ECO:0000313" key="9">
    <source>
        <dbReference type="Proteomes" id="UP000663826"/>
    </source>
</evidence>
<name>A0A8H3GKF8_9AGAM</name>
<feature type="coiled-coil region" evidence="6">
    <location>
        <begin position="1497"/>
        <end position="1592"/>
    </location>
</feature>
<dbReference type="FunFam" id="2.120.10.80:FF:000049">
    <property type="entry name" value="Cell polarity protein (Tea1)"/>
    <property type="match status" value="1"/>
</dbReference>
<feature type="coiled-coil region" evidence="6">
    <location>
        <begin position="1097"/>
        <end position="1170"/>
    </location>
</feature>
<accession>A0A8H3GKF8</accession>
<feature type="compositionally biased region" description="Basic and acidic residues" evidence="7">
    <location>
        <begin position="1396"/>
        <end position="1418"/>
    </location>
</feature>
<comment type="caution">
    <text evidence="8">The sequence shown here is derived from an EMBL/GenBank/DDBJ whole genome shotgun (WGS) entry which is preliminary data.</text>
</comment>
<feature type="region of interest" description="Disordered" evidence="7">
    <location>
        <begin position="459"/>
        <end position="871"/>
    </location>
</feature>
<feature type="compositionally biased region" description="Low complexity" evidence="7">
    <location>
        <begin position="57"/>
        <end position="77"/>
    </location>
</feature>
<gene>
    <name evidence="8" type="ORF">RDB_LOCUS81057</name>
</gene>
<feature type="compositionally biased region" description="Pro residues" evidence="7">
    <location>
        <begin position="15"/>
        <end position="27"/>
    </location>
</feature>
<feature type="compositionally biased region" description="Basic and acidic residues" evidence="7">
    <location>
        <begin position="544"/>
        <end position="624"/>
    </location>
</feature>
<evidence type="ECO:0000256" key="6">
    <source>
        <dbReference type="SAM" id="Coils"/>
    </source>
</evidence>
<evidence type="ECO:0008006" key="10">
    <source>
        <dbReference type="Google" id="ProtNLM"/>
    </source>
</evidence>
<protein>
    <recommendedName>
        <fullName evidence="10">Tip elongation aberrant protein 1</fullName>
    </recommendedName>
</protein>
<feature type="compositionally biased region" description="Basic and acidic residues" evidence="7">
    <location>
        <begin position="696"/>
        <end position="714"/>
    </location>
</feature>
<keyword evidence="3" id="KW-0963">Cytoplasm</keyword>
<organism evidence="8 9">
    <name type="scientific">Rhizoctonia solani</name>
    <dbReference type="NCBI Taxonomy" id="456999"/>
    <lineage>
        <taxon>Eukaryota</taxon>
        <taxon>Fungi</taxon>
        <taxon>Dikarya</taxon>
        <taxon>Basidiomycota</taxon>
        <taxon>Agaricomycotina</taxon>
        <taxon>Agaricomycetes</taxon>
        <taxon>Cantharellales</taxon>
        <taxon>Ceratobasidiaceae</taxon>
        <taxon>Rhizoctonia</taxon>
    </lineage>
</organism>
<feature type="compositionally biased region" description="Basic residues" evidence="7">
    <location>
        <begin position="1"/>
        <end position="11"/>
    </location>
</feature>
<evidence type="ECO:0000256" key="3">
    <source>
        <dbReference type="ARBA" id="ARBA00022490"/>
    </source>
</evidence>
<evidence type="ECO:0000256" key="4">
    <source>
        <dbReference type="ARBA" id="ARBA00022737"/>
    </source>
</evidence>
<feature type="region of interest" description="Disordered" evidence="7">
    <location>
        <begin position="1380"/>
        <end position="1418"/>
    </location>
</feature>
<feature type="compositionally biased region" description="Polar residues" evidence="7">
    <location>
        <begin position="1611"/>
        <end position="1629"/>
    </location>
</feature>
<dbReference type="GO" id="GO:0005737">
    <property type="term" value="C:cytoplasm"/>
    <property type="evidence" value="ECO:0007669"/>
    <property type="project" value="UniProtKB-SubCell"/>
</dbReference>
<reference evidence="8" key="1">
    <citation type="submission" date="2021-01" db="EMBL/GenBank/DDBJ databases">
        <authorList>
            <person name="Kaushik A."/>
        </authorList>
    </citation>
    <scope>NUCLEOTIDE SEQUENCE</scope>
    <source>
        <strain evidence="8">AG1-1B</strain>
    </source>
</reference>
<evidence type="ECO:0000256" key="5">
    <source>
        <dbReference type="ARBA" id="ARBA00023054"/>
    </source>
</evidence>
<dbReference type="SUPFAM" id="SSF117281">
    <property type="entry name" value="Kelch motif"/>
    <property type="match status" value="1"/>
</dbReference>
<feature type="region of interest" description="Disordered" evidence="7">
    <location>
        <begin position="1"/>
        <end position="105"/>
    </location>
</feature>
<sequence length="1666" mass="183399">MASFFSRKRHTAQPPAAPAPAPAPQPQPQLQQPSQTQSAGSIGRAQAPPRPQPPPQSLQQQPPQQTPEHPQQQQQQPQPQPQPPSTGHVQTPSQSGGSSRPRQDYPWSVRRLQVEAPMRVAGGTGTSVTSMTGPPLPRYGHSVPLVATPGGDIFVFGGLVKDQVKDDLWMLRGVWGPDAGTRRATKEMGVVASLLETTGDAPGPRVGHKSALVSSVLIVWGGDTLAKEGERNDDGLYLLNLTTRDWTRVTTVGAVPVGRYGHAVGMSGNKFIVFGGQVDGEFLNDLWSFDLQSLVRGTSAWEQLTPVPGNEPPPKRTGHVLVTHENKIYIFGGTDGAFHYNDTWCFDMQTRTWTELTCIGFIPVPREGHAAALVGDVMYVFGGRGVDGKDLGDLGSFKISNHRWYMFQNMGPQPSGRSGHAMSTADGRIFVLGGESGEVGPTRDDSMMIHVLDTNLIKYPESKPGSAPQRRINGGVTSPPPGPQTMIAQGQGAGTPQRGLGLGLERGNGTPDGPRASGTPEGPRGVASGDEGRDPRRQQAPIAEDPRRQVAQPEDPRRQQPLEDPRRQQPSEDLRRIQQIEDLRRGAQSVDEPRRLPDESRRGAQSVDEPRRLPDEQRRLDESWRSAQGVPEEVRRAREAAAVSPGSRDGHASRDGHTISSRDGHTATSRDGHTSGGAPPRPPRRSDVESADEGEGERAKSSGERAKSPAERARSPQGALERARSPQDALERAKSPQDALGLQQGSLHARSPSDVAHARTPSDVNMSNMSGHGRNPSEVQHARNPSEAQHARTPSELTPDRARSPPGKSSPINMAAVAMRAQGSNSRSNSPADLKPTVNGHTRAGSAVSNRGSPLIAQDRASPLVGGGSPLVGSAQEELEALRRRDAWMRAALARASAAGFVWADQDQDGLGEWTVEDAPAKLADLVVGLKQQQAKLQSSFVAQLQSASDRLNEADRVKTAALQEAAFCRAKLAAYESTLENDPAKLEREKSAQLERLVVAAQTERGVLERTLLERTDALALQTQLREQAEERAADAIRRAEIAEEDMARAEVEHHETSERNVFLEGSNRDQLQKFVVVQSSIKQHEVEHAAVLKKLEEATTLRDQHMRALEQTQQALAATTARADDMERQWERSTGMIQSLEEDLERTRNELNERAQESQRAVERLRDVEEAWTKSREEADAHRHATTSSLGMLLDSHKELMADEDRASRGHAEKVHAMEMEISGLRKMLTEAGNRITGNQTDLVAHQRKASTAIADAAAVRAQLDGVRAQLTSHIIEQGRLKQEIAMKEAAVRERVSAASSAEVRLGMLRKYLVDNGIVIDEEDINSDNENRGGMVRVQQLENELRERTRLYQDLERELQDANRRREDAEARIHHLAQQLERAKSAASPSSPDAEGRAASAERKREETETRLNKRIQELDHDYQMAVKYVKGTEKMMRRMKEDYAKSKALNEKLQADLDTLRGITSSEAGSRTRGATGRNTPLSDEGHDSIRSQLVESQRSLQRLTTDRNELKRQLEALQRDLEQSREDLVIAQNEGSEREVQIEELEAKIEHLERSLILARNGPDETVVERLTNENATLRREKDALSHRVHILLDDQGGYGEDRRVSGISQRESQASTENGMTQFDSFEDWQQRINSRASTTRESDYEPSTPHLQHTRARPGA</sequence>
<dbReference type="SUPFAM" id="SSF57997">
    <property type="entry name" value="Tropomyosin"/>
    <property type="match status" value="1"/>
</dbReference>
<dbReference type="PANTHER" id="PTHR46093">
    <property type="entry name" value="ACYL-COA-BINDING DOMAIN-CONTAINING PROTEIN 5"/>
    <property type="match status" value="1"/>
</dbReference>
<feature type="region of interest" description="Disordered" evidence="7">
    <location>
        <begin position="1463"/>
        <end position="1493"/>
    </location>
</feature>
<feature type="compositionally biased region" description="Basic and acidic residues" evidence="7">
    <location>
        <begin position="648"/>
        <end position="673"/>
    </location>
</feature>
<dbReference type="Proteomes" id="UP000663826">
    <property type="component" value="Unassembled WGS sequence"/>
</dbReference>
<feature type="compositionally biased region" description="Low complexity" evidence="7">
    <location>
        <begin position="28"/>
        <end position="39"/>
    </location>
</feature>
<keyword evidence="5 6" id="KW-0175">Coiled coil</keyword>
<evidence type="ECO:0000313" key="8">
    <source>
        <dbReference type="EMBL" id="CAE6453896.1"/>
    </source>
</evidence>
<feature type="compositionally biased region" description="Basic and acidic residues" evidence="7">
    <location>
        <begin position="721"/>
        <end position="735"/>
    </location>
</feature>
<feature type="compositionally biased region" description="Polar residues" evidence="7">
    <location>
        <begin position="85"/>
        <end position="100"/>
    </location>
</feature>